<sequence>MATAAAGPPTDPGTSKDDAQALRSRMRADLRSAMKARRKEAVSALRTTLAAFDNAEGVAPADAPATPTSEHVAGAHAGVGAAEAARRVLTADDLRAVVRAQIEERRAEADGYEAHGRGDAADRLRREADVLGTYLTR</sequence>
<dbReference type="PANTHER" id="PTHR28055:SF1">
    <property type="entry name" value="ALTERED INHERITANCE OF MITOCHONDRIA PROTEIN 41, MITOCHONDRIAL"/>
    <property type="match status" value="1"/>
</dbReference>
<feature type="compositionally biased region" description="Basic and acidic residues" evidence="1">
    <location>
        <begin position="14"/>
        <end position="32"/>
    </location>
</feature>
<reference evidence="3" key="1">
    <citation type="journal article" date="2019" name="Int. J. Syst. Evol. Microbiol.">
        <title>The Global Catalogue of Microorganisms (GCM) 10K type strain sequencing project: providing services to taxonomists for standard genome sequencing and annotation.</title>
        <authorList>
            <consortium name="The Broad Institute Genomics Platform"/>
            <consortium name="The Broad Institute Genome Sequencing Center for Infectious Disease"/>
            <person name="Wu L."/>
            <person name="Ma J."/>
        </authorList>
    </citation>
    <scope>NUCLEOTIDE SEQUENCE [LARGE SCALE GENOMIC DNA]</scope>
    <source>
        <strain evidence="3">JCM 15481</strain>
    </source>
</reference>
<comment type="caution">
    <text evidence="2">The sequence shown here is derived from an EMBL/GenBank/DDBJ whole genome shotgun (WGS) entry which is preliminary data.</text>
</comment>
<dbReference type="EMBL" id="BAAAPF010000022">
    <property type="protein sequence ID" value="GAA2114260.1"/>
    <property type="molecule type" value="Genomic_DNA"/>
</dbReference>
<proteinExistence type="predicted"/>
<evidence type="ECO:0000313" key="2">
    <source>
        <dbReference type="EMBL" id="GAA2114260.1"/>
    </source>
</evidence>
<name>A0ABP5J9W5_9ACTN</name>
<protein>
    <recommendedName>
        <fullName evidence="4">GatB/YqeY domain-containing protein</fullName>
    </recommendedName>
</protein>
<evidence type="ECO:0000256" key="1">
    <source>
        <dbReference type="SAM" id="MobiDB-lite"/>
    </source>
</evidence>
<keyword evidence="3" id="KW-1185">Reference proteome</keyword>
<dbReference type="InterPro" id="IPR003789">
    <property type="entry name" value="Asn/Gln_tRNA_amidoTrase-B-like"/>
</dbReference>
<feature type="region of interest" description="Disordered" evidence="1">
    <location>
        <begin position="1"/>
        <end position="35"/>
    </location>
</feature>
<dbReference type="Gene3D" id="1.10.1510.10">
    <property type="entry name" value="Uncharacterised protein YqeY/AIM41 PF09424, N-terminal domain"/>
    <property type="match status" value="1"/>
</dbReference>
<dbReference type="Proteomes" id="UP001500443">
    <property type="component" value="Unassembled WGS sequence"/>
</dbReference>
<evidence type="ECO:0008006" key="4">
    <source>
        <dbReference type="Google" id="ProtNLM"/>
    </source>
</evidence>
<gene>
    <name evidence="2" type="ORF">GCM10009802_13530</name>
</gene>
<organism evidence="2 3">
    <name type="scientific">Streptomyces synnematoformans</name>
    <dbReference type="NCBI Taxonomy" id="415721"/>
    <lineage>
        <taxon>Bacteria</taxon>
        <taxon>Bacillati</taxon>
        <taxon>Actinomycetota</taxon>
        <taxon>Actinomycetes</taxon>
        <taxon>Kitasatosporales</taxon>
        <taxon>Streptomycetaceae</taxon>
        <taxon>Streptomyces</taxon>
    </lineage>
</organism>
<dbReference type="InterPro" id="IPR042184">
    <property type="entry name" value="YqeY/Aim41_N"/>
</dbReference>
<dbReference type="RefSeq" id="WP_344288853.1">
    <property type="nucleotide sequence ID" value="NZ_BAAAPF010000022.1"/>
</dbReference>
<accession>A0ABP5J9W5</accession>
<dbReference type="SUPFAM" id="SSF89095">
    <property type="entry name" value="GatB/YqeY motif"/>
    <property type="match status" value="1"/>
</dbReference>
<dbReference type="InterPro" id="IPR019004">
    <property type="entry name" value="YqeY/Aim41"/>
</dbReference>
<evidence type="ECO:0000313" key="3">
    <source>
        <dbReference type="Proteomes" id="UP001500443"/>
    </source>
</evidence>
<dbReference type="PANTHER" id="PTHR28055">
    <property type="entry name" value="ALTERED INHERITANCE OF MITOCHONDRIA PROTEIN 41, MITOCHONDRIAL"/>
    <property type="match status" value="1"/>
</dbReference>